<dbReference type="KEGG" id="echi:FKX85_07095"/>
<evidence type="ECO:0008006" key="4">
    <source>
        <dbReference type="Google" id="ProtNLM"/>
    </source>
</evidence>
<proteinExistence type="predicted"/>
<gene>
    <name evidence="2" type="ORF">FKX85_07095</name>
</gene>
<keyword evidence="3" id="KW-1185">Reference proteome</keyword>
<dbReference type="Proteomes" id="UP000316614">
    <property type="component" value="Chromosome"/>
</dbReference>
<evidence type="ECO:0000313" key="3">
    <source>
        <dbReference type="Proteomes" id="UP000316614"/>
    </source>
</evidence>
<evidence type="ECO:0000313" key="2">
    <source>
        <dbReference type="EMBL" id="QDH78812.1"/>
    </source>
</evidence>
<organism evidence="2 3">
    <name type="scientific">Echinicola soli</name>
    <dbReference type="NCBI Taxonomy" id="2591634"/>
    <lineage>
        <taxon>Bacteria</taxon>
        <taxon>Pseudomonadati</taxon>
        <taxon>Bacteroidota</taxon>
        <taxon>Cytophagia</taxon>
        <taxon>Cytophagales</taxon>
        <taxon>Cyclobacteriaceae</taxon>
        <taxon>Echinicola</taxon>
    </lineage>
</organism>
<accession>A0A514CG75</accession>
<feature type="coiled-coil region" evidence="1">
    <location>
        <begin position="18"/>
        <end position="59"/>
    </location>
</feature>
<keyword evidence="1" id="KW-0175">Coiled coil</keyword>
<evidence type="ECO:0000256" key="1">
    <source>
        <dbReference type="SAM" id="Coils"/>
    </source>
</evidence>
<sequence length="285" mass="33245">MQGKLELRDLLEDRINTLKKLANNLDFDYQELLEAENDFHKLQIDLVDLENNVMQSSREIGRLLRIQGTLELEEKDLISVDDIMVFVKSYSGGIDNTNFYYEQQSLNVNLAELEYQQKKASAKNPIKFFEASYRDDLNDTFRKDFSVGMGIKIPIGLAAKGSLNERVIKIVKEKNELDELKFELNESIREIILQLDVLFDKHRLLTTILKESNEKESLKKYRSIEGISPLVLLKVKENIIKKQQIRLDLEKEIFSLYLEFLDLNGLLIKSPLVNYLSSQQKFMYP</sequence>
<dbReference type="Gene3D" id="1.20.1600.10">
    <property type="entry name" value="Outer membrane efflux proteins (OEP)"/>
    <property type="match status" value="1"/>
</dbReference>
<dbReference type="OrthoDB" id="833021at2"/>
<protein>
    <recommendedName>
        <fullName evidence="4">TolC family protein</fullName>
    </recommendedName>
</protein>
<reference evidence="2 3" key="1">
    <citation type="submission" date="2019-06" db="EMBL/GenBank/DDBJ databases">
        <title>Echinicola alkalisoli sp. nov. isolated from saline soil.</title>
        <authorList>
            <person name="Sun J.-Q."/>
            <person name="Xu L."/>
        </authorList>
    </citation>
    <scope>NUCLEOTIDE SEQUENCE [LARGE SCALE GENOMIC DNA]</scope>
    <source>
        <strain evidence="2 3">LN3S3</strain>
    </source>
</reference>
<dbReference type="AlphaFoldDB" id="A0A514CG75"/>
<name>A0A514CG75_9BACT</name>
<dbReference type="EMBL" id="CP041253">
    <property type="protein sequence ID" value="QDH78812.1"/>
    <property type="molecule type" value="Genomic_DNA"/>
</dbReference>
<dbReference type="SUPFAM" id="SSF56954">
    <property type="entry name" value="Outer membrane efflux proteins (OEP)"/>
    <property type="match status" value="1"/>
</dbReference>